<dbReference type="Proteomes" id="UP000298652">
    <property type="component" value="Chromosome 2"/>
</dbReference>
<organism evidence="2 3">
    <name type="scientific">Setaria viridis</name>
    <name type="common">Green bristlegrass</name>
    <name type="synonym">Setaria italica subsp. viridis</name>
    <dbReference type="NCBI Taxonomy" id="4556"/>
    <lineage>
        <taxon>Eukaryota</taxon>
        <taxon>Viridiplantae</taxon>
        <taxon>Streptophyta</taxon>
        <taxon>Embryophyta</taxon>
        <taxon>Tracheophyta</taxon>
        <taxon>Spermatophyta</taxon>
        <taxon>Magnoliopsida</taxon>
        <taxon>Liliopsida</taxon>
        <taxon>Poales</taxon>
        <taxon>Poaceae</taxon>
        <taxon>PACMAD clade</taxon>
        <taxon>Panicoideae</taxon>
        <taxon>Panicodae</taxon>
        <taxon>Paniceae</taxon>
        <taxon>Cenchrinae</taxon>
        <taxon>Setaria</taxon>
    </lineage>
</organism>
<name>A0A4U6VNJ8_SETVI</name>
<dbReference type="EMBL" id="CM016553">
    <property type="protein sequence ID" value="TKW30274.1"/>
    <property type="molecule type" value="Genomic_DNA"/>
</dbReference>
<protein>
    <submittedName>
        <fullName evidence="2">Uncharacterized protein</fullName>
    </submittedName>
</protein>
<evidence type="ECO:0000256" key="1">
    <source>
        <dbReference type="SAM" id="MobiDB-lite"/>
    </source>
</evidence>
<proteinExistence type="predicted"/>
<keyword evidence="3" id="KW-1185">Reference proteome</keyword>
<dbReference type="AlphaFoldDB" id="A0A4U6VNJ8"/>
<evidence type="ECO:0000313" key="3">
    <source>
        <dbReference type="Proteomes" id="UP000298652"/>
    </source>
</evidence>
<gene>
    <name evidence="2" type="ORF">SEVIR_2G025200v2</name>
</gene>
<feature type="compositionally biased region" description="Polar residues" evidence="1">
    <location>
        <begin position="13"/>
        <end position="26"/>
    </location>
</feature>
<sequence>MSPNELPTKRGQIPQQPSETLSSVPRQKQAVEDAVEKIVAVTAEWDVDGTSFVASKTMSFAEVRETIKTKLGYTEDENKSMIIIAKLNSGTMAVDDDKVWGKFFEKPDQEIYLNVKIRPKNPSGSREHK</sequence>
<feature type="region of interest" description="Disordered" evidence="1">
    <location>
        <begin position="1"/>
        <end position="27"/>
    </location>
</feature>
<accession>A0A4U6VNJ8</accession>
<dbReference type="Gramene" id="TKW30274">
    <property type="protein sequence ID" value="TKW30274"/>
    <property type="gene ID" value="SEVIR_2G025200v2"/>
</dbReference>
<evidence type="ECO:0000313" key="2">
    <source>
        <dbReference type="EMBL" id="TKW30274.1"/>
    </source>
</evidence>
<reference evidence="2" key="1">
    <citation type="submission" date="2019-03" db="EMBL/GenBank/DDBJ databases">
        <title>WGS assembly of Setaria viridis.</title>
        <authorList>
            <person name="Huang P."/>
            <person name="Jenkins J."/>
            <person name="Grimwood J."/>
            <person name="Barry K."/>
            <person name="Healey A."/>
            <person name="Mamidi S."/>
            <person name="Sreedasyam A."/>
            <person name="Shu S."/>
            <person name="Feldman M."/>
            <person name="Wu J."/>
            <person name="Yu Y."/>
            <person name="Chen C."/>
            <person name="Johnson J."/>
            <person name="Rokhsar D."/>
            <person name="Baxter I."/>
            <person name="Schmutz J."/>
            <person name="Brutnell T."/>
            <person name="Kellogg E."/>
        </authorList>
    </citation>
    <scope>NUCLEOTIDE SEQUENCE [LARGE SCALE GENOMIC DNA]</scope>
</reference>